<feature type="compositionally biased region" description="Basic and acidic residues" evidence="1">
    <location>
        <begin position="369"/>
        <end position="379"/>
    </location>
</feature>
<sequence length="451" mass="51025">MRMRAALIRFGFTNNASHFCEKKRNKSRSQRHRSNLFNLGDKTKCLQNHRRIVGRDEDRINKLFTYARSSAPARSWPVICVTRKYHTWSCVRNWRDNILLRSKLKAANNWTCQHVVPKYFLDKEGHATTKLVFIMVYQMDNSCKHTIMLGQDRLSVITADCLAAISFNSSYASRIRDRWFDPPLHLTYYLSFARDVKPRCSGHLWNGVSPVSCTIPRDQLTSLSRGDGHMGDNPGALDKKQKQQQRERATVHESGLLLIVACTTRGDIDCLPCVTQRGDTADSFGISASRPKSTQANPRRPKSTQVDSSHPTLTQINPRHPKSTQVDPRQPKSTQVNSSRPKSTRVDPSRPKSTQVDPSRSKSTQVDPSRPKSTRDTPSRPKSTQVNPSRPKSTQVNPSRPKSTQVDPSQPKSTQVDPSRPKSTRVDPSRPKSTQVMKAIQVAQGIRNRLV</sequence>
<dbReference type="Proteomes" id="UP000828390">
    <property type="component" value="Unassembled WGS sequence"/>
</dbReference>
<feature type="compositionally biased region" description="Polar residues" evidence="1">
    <location>
        <begin position="351"/>
        <end position="367"/>
    </location>
</feature>
<feature type="compositionally biased region" description="Basic and acidic residues" evidence="1">
    <location>
        <begin position="237"/>
        <end position="250"/>
    </location>
</feature>
<organism evidence="2 3">
    <name type="scientific">Dreissena polymorpha</name>
    <name type="common">Zebra mussel</name>
    <name type="synonym">Mytilus polymorpha</name>
    <dbReference type="NCBI Taxonomy" id="45954"/>
    <lineage>
        <taxon>Eukaryota</taxon>
        <taxon>Metazoa</taxon>
        <taxon>Spiralia</taxon>
        <taxon>Lophotrochozoa</taxon>
        <taxon>Mollusca</taxon>
        <taxon>Bivalvia</taxon>
        <taxon>Autobranchia</taxon>
        <taxon>Heteroconchia</taxon>
        <taxon>Euheterodonta</taxon>
        <taxon>Imparidentia</taxon>
        <taxon>Neoheterodontei</taxon>
        <taxon>Myida</taxon>
        <taxon>Dreissenoidea</taxon>
        <taxon>Dreissenidae</taxon>
        <taxon>Dreissena</taxon>
    </lineage>
</organism>
<evidence type="ECO:0000256" key="1">
    <source>
        <dbReference type="SAM" id="MobiDB-lite"/>
    </source>
</evidence>
<proteinExistence type="predicted"/>
<dbReference type="AlphaFoldDB" id="A0A9D4FZK3"/>
<protein>
    <submittedName>
        <fullName evidence="2">Uncharacterized protein</fullName>
    </submittedName>
</protein>
<feature type="region of interest" description="Disordered" evidence="1">
    <location>
        <begin position="281"/>
        <end position="436"/>
    </location>
</feature>
<reference evidence="2" key="1">
    <citation type="journal article" date="2019" name="bioRxiv">
        <title>The Genome of the Zebra Mussel, Dreissena polymorpha: A Resource for Invasive Species Research.</title>
        <authorList>
            <person name="McCartney M.A."/>
            <person name="Auch B."/>
            <person name="Kono T."/>
            <person name="Mallez S."/>
            <person name="Zhang Y."/>
            <person name="Obille A."/>
            <person name="Becker A."/>
            <person name="Abrahante J.E."/>
            <person name="Garbe J."/>
            <person name="Badalamenti J.P."/>
            <person name="Herman A."/>
            <person name="Mangelson H."/>
            <person name="Liachko I."/>
            <person name="Sullivan S."/>
            <person name="Sone E.D."/>
            <person name="Koren S."/>
            <person name="Silverstein K.A.T."/>
            <person name="Beckman K.B."/>
            <person name="Gohl D.M."/>
        </authorList>
    </citation>
    <scope>NUCLEOTIDE SEQUENCE</scope>
    <source>
        <strain evidence="2">Duluth1</strain>
        <tissue evidence="2">Whole animal</tissue>
    </source>
</reference>
<reference evidence="2" key="2">
    <citation type="submission" date="2020-11" db="EMBL/GenBank/DDBJ databases">
        <authorList>
            <person name="McCartney M.A."/>
            <person name="Auch B."/>
            <person name="Kono T."/>
            <person name="Mallez S."/>
            <person name="Becker A."/>
            <person name="Gohl D.M."/>
            <person name="Silverstein K.A.T."/>
            <person name="Koren S."/>
            <person name="Bechman K.B."/>
            <person name="Herman A."/>
            <person name="Abrahante J.E."/>
            <person name="Garbe J."/>
        </authorList>
    </citation>
    <scope>NUCLEOTIDE SEQUENCE</scope>
    <source>
        <strain evidence="2">Duluth1</strain>
        <tissue evidence="2">Whole animal</tissue>
    </source>
</reference>
<name>A0A9D4FZK3_DREPO</name>
<feature type="region of interest" description="Disordered" evidence="1">
    <location>
        <begin position="222"/>
        <end position="250"/>
    </location>
</feature>
<accession>A0A9D4FZK3</accession>
<gene>
    <name evidence="2" type="ORF">DPMN_134273</name>
</gene>
<keyword evidence="3" id="KW-1185">Reference proteome</keyword>
<dbReference type="EMBL" id="JAIWYP010000006">
    <property type="protein sequence ID" value="KAH3805963.1"/>
    <property type="molecule type" value="Genomic_DNA"/>
</dbReference>
<evidence type="ECO:0000313" key="2">
    <source>
        <dbReference type="EMBL" id="KAH3805963.1"/>
    </source>
</evidence>
<feature type="compositionally biased region" description="Polar residues" evidence="1">
    <location>
        <begin position="290"/>
        <end position="341"/>
    </location>
</feature>
<comment type="caution">
    <text evidence="2">The sequence shown here is derived from an EMBL/GenBank/DDBJ whole genome shotgun (WGS) entry which is preliminary data.</text>
</comment>
<feature type="compositionally biased region" description="Polar residues" evidence="1">
    <location>
        <begin position="380"/>
        <end position="417"/>
    </location>
</feature>
<evidence type="ECO:0000313" key="3">
    <source>
        <dbReference type="Proteomes" id="UP000828390"/>
    </source>
</evidence>